<accession>A0A1G2HLA2</accession>
<dbReference type="AlphaFoldDB" id="A0A1G2HLA2"/>
<protein>
    <submittedName>
        <fullName evidence="1">Uncharacterized protein</fullName>
    </submittedName>
</protein>
<dbReference type="EMBL" id="MHOL01000004">
    <property type="protein sequence ID" value="OGZ63266.1"/>
    <property type="molecule type" value="Genomic_DNA"/>
</dbReference>
<evidence type="ECO:0000313" key="2">
    <source>
        <dbReference type="Proteomes" id="UP000178991"/>
    </source>
</evidence>
<dbReference type="Proteomes" id="UP000178991">
    <property type="component" value="Unassembled WGS sequence"/>
</dbReference>
<gene>
    <name evidence="1" type="ORF">A2639_02380</name>
</gene>
<reference evidence="1 2" key="1">
    <citation type="journal article" date="2016" name="Nat. Commun.">
        <title>Thousands of microbial genomes shed light on interconnected biogeochemical processes in an aquifer system.</title>
        <authorList>
            <person name="Anantharaman K."/>
            <person name="Brown C.T."/>
            <person name="Hug L.A."/>
            <person name="Sharon I."/>
            <person name="Castelle C.J."/>
            <person name="Probst A.J."/>
            <person name="Thomas B.C."/>
            <person name="Singh A."/>
            <person name="Wilkins M.J."/>
            <person name="Karaoz U."/>
            <person name="Brodie E.L."/>
            <person name="Williams K.H."/>
            <person name="Hubbard S.S."/>
            <person name="Banfield J.F."/>
        </authorList>
    </citation>
    <scope>NUCLEOTIDE SEQUENCE [LARGE SCALE GENOMIC DNA]</scope>
</reference>
<proteinExistence type="predicted"/>
<organism evidence="1 2">
    <name type="scientific">Candidatus Staskawiczbacteria bacterium RIFCSPHIGHO2_01_FULL_34_27</name>
    <dbReference type="NCBI Taxonomy" id="1802199"/>
    <lineage>
        <taxon>Bacteria</taxon>
        <taxon>Candidatus Staskawicziibacteriota</taxon>
    </lineage>
</organism>
<name>A0A1G2HLA2_9BACT</name>
<evidence type="ECO:0000313" key="1">
    <source>
        <dbReference type="EMBL" id="OGZ63266.1"/>
    </source>
</evidence>
<sequence length="172" mass="20093">MNREAIMGKSKKSQIKKKEKPARLERRVRVTFFLPAGTIGDISAVREVIDSLDNQYISDTITKFTVTGFIHSSVPLETSTEETLDHAKRLQEEIFWGHWWSSAETEGVKGVLKKLVIESIVFFLIDYPVFSQEWEIDEVLQNLKEEIFSIYAEYGRPQEEIWIVKQDIFRYS</sequence>
<comment type="caution">
    <text evidence="1">The sequence shown here is derived from an EMBL/GenBank/DDBJ whole genome shotgun (WGS) entry which is preliminary data.</text>
</comment>